<evidence type="ECO:0000313" key="3">
    <source>
        <dbReference type="Proteomes" id="UP000697995"/>
    </source>
</evidence>
<name>A0ABS1CV35_9PROT</name>
<protein>
    <recommendedName>
        <fullName evidence="4">Beta-lactamase enzyme family protein</fullName>
    </recommendedName>
</protein>
<sequence length="312" mass="31535">MRFAMIAFPLLLALLLAAGSPAAAEAVFPPGASIGLVPPPGMRPATRFAGFEDPERAASITVNEFPAAAFDTVAGGLTPEALGQRGLRDARREDVRVGGRDAVLITAASDAGPVLILVAGSQDATAIVTARPGAGAAQGAVEALRAALLGAAFRAPASLAEQLAALPFRLPVLAGFAPERTLGGNAVLLRPAGALGDPRSQPLLSIAASVGAAPEPGALEAFARRAAASIPGLGPLRIRRAGLVRFGDAAWFDIEGDAAWTDAVPPGPLLVRQAIRLTPAGYVRAVLIAPAAEAGPHGENFARVLAALEPRP</sequence>
<evidence type="ECO:0000256" key="1">
    <source>
        <dbReference type="SAM" id="SignalP"/>
    </source>
</evidence>
<reference evidence="2 3" key="1">
    <citation type="journal article" date="2020" name="Microorganisms">
        <title>Osmotic Adaptation and Compatible Solute Biosynthesis of Phototrophic Bacteria as Revealed from Genome Analyses.</title>
        <authorList>
            <person name="Imhoff J.F."/>
            <person name="Rahn T."/>
            <person name="Kunzel S."/>
            <person name="Keller A."/>
            <person name="Neulinger S.C."/>
        </authorList>
    </citation>
    <scope>NUCLEOTIDE SEQUENCE [LARGE SCALE GENOMIC DNA]</scope>
    <source>
        <strain evidence="2 3">DSM 15382</strain>
    </source>
</reference>
<feature type="signal peptide" evidence="1">
    <location>
        <begin position="1"/>
        <end position="24"/>
    </location>
</feature>
<evidence type="ECO:0008006" key="4">
    <source>
        <dbReference type="Google" id="ProtNLM"/>
    </source>
</evidence>
<evidence type="ECO:0000313" key="2">
    <source>
        <dbReference type="EMBL" id="MBK1658218.1"/>
    </source>
</evidence>
<proteinExistence type="predicted"/>
<dbReference type="EMBL" id="NRSG01000042">
    <property type="protein sequence ID" value="MBK1658218.1"/>
    <property type="molecule type" value="Genomic_DNA"/>
</dbReference>
<organism evidence="2 3">
    <name type="scientific">Paracraurococcus ruber</name>
    <dbReference type="NCBI Taxonomy" id="77675"/>
    <lineage>
        <taxon>Bacteria</taxon>
        <taxon>Pseudomonadati</taxon>
        <taxon>Pseudomonadota</taxon>
        <taxon>Alphaproteobacteria</taxon>
        <taxon>Acetobacterales</taxon>
        <taxon>Roseomonadaceae</taxon>
        <taxon>Paracraurococcus</taxon>
    </lineage>
</organism>
<gene>
    <name evidence="2" type="ORF">CKO45_08245</name>
</gene>
<comment type="caution">
    <text evidence="2">The sequence shown here is derived from an EMBL/GenBank/DDBJ whole genome shotgun (WGS) entry which is preliminary data.</text>
</comment>
<keyword evidence="3" id="KW-1185">Reference proteome</keyword>
<accession>A0ABS1CV35</accession>
<dbReference type="Proteomes" id="UP000697995">
    <property type="component" value="Unassembled WGS sequence"/>
</dbReference>
<keyword evidence="1" id="KW-0732">Signal</keyword>
<feature type="chain" id="PRO_5046737559" description="Beta-lactamase enzyme family protein" evidence="1">
    <location>
        <begin position="25"/>
        <end position="312"/>
    </location>
</feature>